<evidence type="ECO:0000313" key="5">
    <source>
        <dbReference type="EMBL" id="WRP17098.1"/>
    </source>
</evidence>
<name>A0ABZ1BYD3_9FIRM</name>
<keyword evidence="2 3" id="KW-0450">Lipoyl</keyword>
<accession>A0ABZ1BYD3</accession>
<dbReference type="NCBIfam" id="NF002270">
    <property type="entry name" value="PRK01202.1"/>
    <property type="match status" value="1"/>
</dbReference>
<dbReference type="InterPro" id="IPR003016">
    <property type="entry name" value="2-oxoA_DH_lipoyl-BS"/>
</dbReference>
<dbReference type="Pfam" id="PF01597">
    <property type="entry name" value="GCV_H"/>
    <property type="match status" value="1"/>
</dbReference>
<comment type="subunit">
    <text evidence="3">The glycine cleavage system is composed of four proteins: P, T, L and H.</text>
</comment>
<dbReference type="PROSITE" id="PS00189">
    <property type="entry name" value="LIPOYL"/>
    <property type="match status" value="1"/>
</dbReference>
<feature type="modified residue" description="N6-lipoyllysine" evidence="3">
    <location>
        <position position="62"/>
    </location>
</feature>
<dbReference type="InterPro" id="IPR002930">
    <property type="entry name" value="GCV_H"/>
</dbReference>
<dbReference type="EMBL" id="CP141615">
    <property type="protein sequence ID" value="WRP17098.1"/>
    <property type="molecule type" value="Genomic_DNA"/>
</dbReference>
<dbReference type="Gene3D" id="2.40.50.100">
    <property type="match status" value="1"/>
</dbReference>
<keyword evidence="6" id="KW-1185">Reference proteome</keyword>
<protein>
    <recommendedName>
        <fullName evidence="3">Glycine cleavage system H protein</fullName>
    </recommendedName>
</protein>
<dbReference type="SUPFAM" id="SSF51230">
    <property type="entry name" value="Single hybrid motif"/>
    <property type="match status" value="1"/>
</dbReference>
<evidence type="ECO:0000313" key="6">
    <source>
        <dbReference type="Proteomes" id="UP001332192"/>
    </source>
</evidence>
<dbReference type="PANTHER" id="PTHR11715:SF3">
    <property type="entry name" value="GLYCINE CLEAVAGE SYSTEM H PROTEIN-RELATED"/>
    <property type="match status" value="1"/>
</dbReference>
<proteinExistence type="inferred from homology"/>
<sequence length="126" mass="13943">MYPEHLQYTKEHEWVAVDGRKAKVGVTFYAQKELGDVVFVELPKKGAAVEQGKRMAVIESVKAVSDVYAPVSGTVTEVNEALADEPERVNKDPYGDGWICVIEVVRPEELHQLLSAADYKALIGAR</sequence>
<dbReference type="PANTHER" id="PTHR11715">
    <property type="entry name" value="GLYCINE CLEAVAGE SYSTEM H PROTEIN"/>
    <property type="match status" value="1"/>
</dbReference>
<feature type="domain" description="Lipoyl-binding" evidence="4">
    <location>
        <begin position="21"/>
        <end position="103"/>
    </location>
</feature>
<reference evidence="5 6" key="1">
    <citation type="journal article" date="2024" name="Front. Microbiol.">
        <title>Novel thermophilic genera Geochorda gen. nov. and Carboxydochorda gen. nov. from the deep terrestrial subsurface reveal the ecophysiological diversity in the class Limnochordia.</title>
        <authorList>
            <person name="Karnachuk O.V."/>
            <person name="Lukina A.P."/>
            <person name="Avakyan M.R."/>
            <person name="Kadnikov V.V."/>
            <person name="Begmatov S."/>
            <person name="Beletsky A.V."/>
            <person name="Vlasova K.G."/>
            <person name="Novikov A.A."/>
            <person name="Shcherbakova V.A."/>
            <person name="Mardanov A.V."/>
            <person name="Ravin N.V."/>
        </authorList>
    </citation>
    <scope>NUCLEOTIDE SEQUENCE [LARGE SCALE GENOMIC DNA]</scope>
    <source>
        <strain evidence="5 6">L945</strain>
    </source>
</reference>
<comment type="cofactor">
    <cofactor evidence="3">
        <name>(R)-lipoate</name>
        <dbReference type="ChEBI" id="CHEBI:83088"/>
    </cofactor>
    <text evidence="3">Binds 1 lipoyl cofactor covalently.</text>
</comment>
<evidence type="ECO:0000259" key="4">
    <source>
        <dbReference type="PROSITE" id="PS50968"/>
    </source>
</evidence>
<dbReference type="InterPro" id="IPR033753">
    <property type="entry name" value="GCV_H/Fam206"/>
</dbReference>
<evidence type="ECO:0000256" key="3">
    <source>
        <dbReference type="HAMAP-Rule" id="MF_00272"/>
    </source>
</evidence>
<comment type="function">
    <text evidence="3">The glycine cleavage system catalyzes the degradation of glycine. The H protein shuttles the methylamine group of glycine from the P protein to the T protein.</text>
</comment>
<dbReference type="NCBIfam" id="TIGR00527">
    <property type="entry name" value="gcvH"/>
    <property type="match status" value="1"/>
</dbReference>
<gene>
    <name evidence="3 5" type="primary">gcvH</name>
    <name evidence="5" type="ORF">U7230_13570</name>
</gene>
<dbReference type="InterPro" id="IPR017453">
    <property type="entry name" value="GCV_H_sub"/>
</dbReference>
<evidence type="ECO:0000256" key="1">
    <source>
        <dbReference type="ARBA" id="ARBA00009249"/>
    </source>
</evidence>
<dbReference type="InterPro" id="IPR000089">
    <property type="entry name" value="Biotin_lipoyl"/>
</dbReference>
<organism evidence="5 6">
    <name type="scientific">Carboxydichorda subterranea</name>
    <dbReference type="NCBI Taxonomy" id="3109565"/>
    <lineage>
        <taxon>Bacteria</taxon>
        <taxon>Bacillati</taxon>
        <taxon>Bacillota</taxon>
        <taxon>Limnochordia</taxon>
        <taxon>Limnochordales</taxon>
        <taxon>Geochordaceae</taxon>
        <taxon>Carboxydichorda</taxon>
    </lineage>
</organism>
<dbReference type="RefSeq" id="WP_324716370.1">
    <property type="nucleotide sequence ID" value="NZ_CP141615.1"/>
</dbReference>
<dbReference type="Proteomes" id="UP001332192">
    <property type="component" value="Chromosome"/>
</dbReference>
<comment type="similarity">
    <text evidence="1 3">Belongs to the GcvH family.</text>
</comment>
<dbReference type="PROSITE" id="PS50968">
    <property type="entry name" value="BIOTINYL_LIPOYL"/>
    <property type="match status" value="1"/>
</dbReference>
<dbReference type="InterPro" id="IPR011053">
    <property type="entry name" value="Single_hybrid_motif"/>
</dbReference>
<dbReference type="HAMAP" id="MF_00272">
    <property type="entry name" value="GcvH"/>
    <property type="match status" value="1"/>
</dbReference>
<evidence type="ECO:0000256" key="2">
    <source>
        <dbReference type="ARBA" id="ARBA00022823"/>
    </source>
</evidence>
<dbReference type="CDD" id="cd06848">
    <property type="entry name" value="GCS_H"/>
    <property type="match status" value="1"/>
</dbReference>